<evidence type="ECO:0000256" key="2">
    <source>
        <dbReference type="ARBA" id="ARBA00012958"/>
    </source>
</evidence>
<name>A0A418AW50_9STRA</name>
<accession>A0A418AW50</accession>
<dbReference type="InterPro" id="IPR020568">
    <property type="entry name" value="Ribosomal_Su5_D2-typ_SF"/>
</dbReference>
<dbReference type="GO" id="GO:0004631">
    <property type="term" value="F:phosphomevalonate kinase activity"/>
    <property type="evidence" value="ECO:0007669"/>
    <property type="project" value="UniProtKB-EC"/>
</dbReference>
<evidence type="ECO:0000256" key="8">
    <source>
        <dbReference type="SAM" id="Phobius"/>
    </source>
</evidence>
<dbReference type="EC" id="2.7.4.2" evidence="2"/>
<evidence type="ECO:0000256" key="6">
    <source>
        <dbReference type="ARBA" id="ARBA00022840"/>
    </source>
</evidence>
<reference evidence="9 10" key="1">
    <citation type="submission" date="2018-08" db="EMBL/GenBank/DDBJ databases">
        <title>Aphanomyces genome sequencing and annotation.</title>
        <authorList>
            <person name="Minardi D."/>
            <person name="Oidtmann B."/>
            <person name="Van Der Giezen M."/>
            <person name="Studholme D.J."/>
        </authorList>
    </citation>
    <scope>NUCLEOTIDE SEQUENCE [LARGE SCALE GENOMIC DNA]</scope>
    <source>
        <strain evidence="9 10">NJM0002</strain>
    </source>
</reference>
<dbReference type="InterPro" id="IPR014721">
    <property type="entry name" value="Ribsml_uS5_D2-typ_fold_subgr"/>
</dbReference>
<protein>
    <recommendedName>
        <fullName evidence="2">phosphomevalonate kinase</fullName>
        <ecNumber evidence="2">2.7.4.2</ecNumber>
    </recommendedName>
</protein>
<keyword evidence="8" id="KW-0472">Membrane</keyword>
<dbReference type="GO" id="GO:0005524">
    <property type="term" value="F:ATP binding"/>
    <property type="evidence" value="ECO:0007669"/>
    <property type="project" value="UniProtKB-KW"/>
</dbReference>
<dbReference type="EMBL" id="QUSY01000402">
    <property type="protein sequence ID" value="RHY29727.1"/>
    <property type="molecule type" value="Genomic_DNA"/>
</dbReference>
<keyword evidence="3" id="KW-0808">Transferase</keyword>
<evidence type="ECO:0000256" key="4">
    <source>
        <dbReference type="ARBA" id="ARBA00022741"/>
    </source>
</evidence>
<keyword evidence="7" id="KW-0175">Coiled coil</keyword>
<dbReference type="AlphaFoldDB" id="A0A418AW50"/>
<keyword evidence="6" id="KW-0067">ATP-binding</keyword>
<dbReference type="GO" id="GO:0005777">
    <property type="term" value="C:peroxisome"/>
    <property type="evidence" value="ECO:0007669"/>
    <property type="project" value="TreeGrafter"/>
</dbReference>
<dbReference type="Proteomes" id="UP000285060">
    <property type="component" value="Unassembled WGS sequence"/>
</dbReference>
<dbReference type="GO" id="GO:0019287">
    <property type="term" value="P:isopentenyl diphosphate biosynthetic process, mevalonate pathway"/>
    <property type="evidence" value="ECO:0007669"/>
    <property type="project" value="TreeGrafter"/>
</dbReference>
<dbReference type="PANTHER" id="PTHR31814:SF2">
    <property type="entry name" value="PHOSPHOMEVALONATE KINASE"/>
    <property type="match status" value="1"/>
</dbReference>
<proteinExistence type="predicted"/>
<gene>
    <name evidence="9" type="ORF">DYB32_004897</name>
</gene>
<sequence length="288" mass="32192">MRVSAPGKVLITGGYLVLDPAFSGAVIAASSRFYTSITLESLKDDDVALAPSTAVPVRIHSPQFHQSMQGVLTASSFHISYRPFCLPDGMHLIMGDVNAGSATVSMVRKVLAWKSADPVGSAALWEKLNGSNQQIPNLLEQLHTLQTTKANGTLEKLSHLSHHQVVCAIINNVLGKKKGDDNSTEVELQQQLLEMKQKVFALETELAELHHKMERDEREARQRRLKRTVETLQLQIRKDKLDRRDMSALMALSSVLHRVNYAWIGCVVCFWYIVGLSLNFSSRYVFHE</sequence>
<keyword evidence="5" id="KW-0418">Kinase</keyword>
<evidence type="ECO:0000256" key="3">
    <source>
        <dbReference type="ARBA" id="ARBA00022679"/>
    </source>
</evidence>
<feature type="coiled-coil region" evidence="7">
    <location>
        <begin position="185"/>
        <end position="235"/>
    </location>
</feature>
<comment type="caution">
    <text evidence="9">The sequence shown here is derived from an EMBL/GenBank/DDBJ whole genome shotgun (WGS) entry which is preliminary data.</text>
</comment>
<keyword evidence="4" id="KW-0547">Nucleotide-binding</keyword>
<keyword evidence="8" id="KW-1133">Transmembrane helix</keyword>
<comment type="pathway">
    <text evidence="1">Isoprenoid biosynthesis; isopentenyl diphosphate biosynthesis via mevalonate pathway; isopentenyl diphosphate from (R)-mevalonate: step 2/3.</text>
</comment>
<evidence type="ECO:0000313" key="9">
    <source>
        <dbReference type="EMBL" id="RHY29727.1"/>
    </source>
</evidence>
<evidence type="ECO:0000256" key="5">
    <source>
        <dbReference type="ARBA" id="ARBA00022777"/>
    </source>
</evidence>
<evidence type="ECO:0000256" key="1">
    <source>
        <dbReference type="ARBA" id="ARBA00005017"/>
    </source>
</evidence>
<dbReference type="PANTHER" id="PTHR31814">
    <property type="match status" value="1"/>
</dbReference>
<feature type="transmembrane region" description="Helical" evidence="8">
    <location>
        <begin position="261"/>
        <end position="280"/>
    </location>
</feature>
<dbReference type="SUPFAM" id="SSF54211">
    <property type="entry name" value="Ribosomal protein S5 domain 2-like"/>
    <property type="match status" value="1"/>
</dbReference>
<evidence type="ECO:0000256" key="7">
    <source>
        <dbReference type="SAM" id="Coils"/>
    </source>
</evidence>
<dbReference type="Gene3D" id="3.30.230.10">
    <property type="match status" value="1"/>
</dbReference>
<keyword evidence="8" id="KW-0812">Transmembrane</keyword>
<dbReference type="VEuPathDB" id="FungiDB:H310_03083"/>
<evidence type="ECO:0000313" key="10">
    <source>
        <dbReference type="Proteomes" id="UP000285060"/>
    </source>
</evidence>
<keyword evidence="10" id="KW-1185">Reference proteome</keyword>
<dbReference type="VEuPathDB" id="FungiDB:H310_03081"/>
<organism evidence="9 10">
    <name type="scientific">Aphanomyces invadans</name>
    <dbReference type="NCBI Taxonomy" id="157072"/>
    <lineage>
        <taxon>Eukaryota</taxon>
        <taxon>Sar</taxon>
        <taxon>Stramenopiles</taxon>
        <taxon>Oomycota</taxon>
        <taxon>Saprolegniomycetes</taxon>
        <taxon>Saprolegniales</taxon>
        <taxon>Verrucalvaceae</taxon>
        <taxon>Aphanomyces</taxon>
    </lineage>
</organism>
<dbReference type="InterPro" id="IPR035102">
    <property type="entry name" value="Phosphomevalonate_kinase"/>
</dbReference>
<dbReference type="GO" id="GO:0010142">
    <property type="term" value="P:farnesyl diphosphate biosynthetic process, mevalonate pathway"/>
    <property type="evidence" value="ECO:0007669"/>
    <property type="project" value="TreeGrafter"/>
</dbReference>